<dbReference type="PANTHER" id="PTHR48099">
    <property type="entry name" value="C-1-TETRAHYDROFOLATE SYNTHASE, CYTOPLASMIC-RELATED"/>
    <property type="match status" value="1"/>
</dbReference>
<keyword evidence="9 12" id="KW-0368">Histidine biosynthesis</keyword>
<dbReference type="RefSeq" id="WP_057806251.1">
    <property type="nucleotide sequence ID" value="NZ_BJYP01000005.1"/>
</dbReference>
<dbReference type="InterPro" id="IPR000672">
    <property type="entry name" value="THF_DH/CycHdrlase"/>
</dbReference>
<comment type="pathway">
    <text evidence="1 12">One-carbon metabolism; tetrahydrofolate interconversion.</text>
</comment>
<dbReference type="UniPathway" id="UPA00193"/>
<dbReference type="PRINTS" id="PR00085">
    <property type="entry name" value="THFDHDRGNASE"/>
</dbReference>
<dbReference type="GeneID" id="76043583"/>
<evidence type="ECO:0000256" key="11">
    <source>
        <dbReference type="ARBA" id="ARBA00023268"/>
    </source>
</evidence>
<dbReference type="OrthoDB" id="9803580at2"/>
<protein>
    <recommendedName>
        <fullName evidence="12">Bifunctional protein FolD</fullName>
    </recommendedName>
    <domain>
        <recommendedName>
            <fullName evidence="12">Methylenetetrahydrofolate dehydrogenase</fullName>
            <ecNumber evidence="12">1.5.1.5</ecNumber>
        </recommendedName>
    </domain>
    <domain>
        <recommendedName>
            <fullName evidence="12">Methenyltetrahydrofolate cyclohydrolase</fullName>
            <ecNumber evidence="12">3.5.4.9</ecNumber>
        </recommendedName>
    </domain>
</protein>
<comment type="subunit">
    <text evidence="2 12">Homodimer.</text>
</comment>
<dbReference type="FunFam" id="3.40.50.10860:FF:000005">
    <property type="entry name" value="C-1-tetrahydrofolate synthase, cytoplasmic, putative"/>
    <property type="match status" value="1"/>
</dbReference>
<reference evidence="16 18" key="2">
    <citation type="submission" date="2016-10" db="EMBL/GenBank/DDBJ databases">
        <authorList>
            <person name="Varghese N."/>
            <person name="Submissions S."/>
        </authorList>
    </citation>
    <scope>NUCLEOTIDE SEQUENCE [LARGE SCALE GENOMIC DNA]</scope>
    <source>
        <strain evidence="16 18">CGMCC 1.3889</strain>
    </source>
</reference>
<evidence type="ECO:0000256" key="5">
    <source>
        <dbReference type="ARBA" id="ARBA00022755"/>
    </source>
</evidence>
<comment type="catalytic activity">
    <reaction evidence="12">
        <text>(6R)-5,10-methylene-5,6,7,8-tetrahydrofolate + NADP(+) = (6R)-5,10-methenyltetrahydrofolate + NADPH</text>
        <dbReference type="Rhea" id="RHEA:22812"/>
        <dbReference type="ChEBI" id="CHEBI:15636"/>
        <dbReference type="ChEBI" id="CHEBI:57455"/>
        <dbReference type="ChEBI" id="CHEBI:57783"/>
        <dbReference type="ChEBI" id="CHEBI:58349"/>
        <dbReference type="EC" id="1.5.1.5"/>
    </reaction>
</comment>
<dbReference type="HAMAP" id="MF_01576">
    <property type="entry name" value="THF_DHG_CYH"/>
    <property type="match status" value="1"/>
</dbReference>
<accession>A0A0R2K893</accession>
<keyword evidence="10 12" id="KW-0486">Methionine biosynthesis</keyword>
<keyword evidence="18" id="KW-1185">Reference proteome</keyword>
<evidence type="ECO:0000256" key="10">
    <source>
        <dbReference type="ARBA" id="ARBA00023167"/>
    </source>
</evidence>
<dbReference type="GO" id="GO:0035999">
    <property type="term" value="P:tetrahydrofolate interconversion"/>
    <property type="evidence" value="ECO:0007669"/>
    <property type="project" value="UniProtKB-UniRule"/>
</dbReference>
<dbReference type="GO" id="GO:0000105">
    <property type="term" value="P:L-histidine biosynthetic process"/>
    <property type="evidence" value="ECO:0007669"/>
    <property type="project" value="UniProtKB-KW"/>
</dbReference>
<evidence type="ECO:0000256" key="6">
    <source>
        <dbReference type="ARBA" id="ARBA00022801"/>
    </source>
</evidence>
<dbReference type="InterPro" id="IPR020630">
    <property type="entry name" value="THF_DH/CycHdrlase_cat_dom"/>
</dbReference>
<name>A0A0R2K893_9LACO</name>
<dbReference type="PROSITE" id="PS00766">
    <property type="entry name" value="THF_DHG_CYH_1"/>
    <property type="match status" value="1"/>
</dbReference>
<feature type="binding site" evidence="12">
    <location>
        <begin position="166"/>
        <end position="168"/>
    </location>
    <ligand>
        <name>NADP(+)</name>
        <dbReference type="ChEBI" id="CHEBI:58349"/>
    </ligand>
</feature>
<dbReference type="CDD" id="cd01080">
    <property type="entry name" value="NAD_bind_m-THF_DH_Cyclohyd"/>
    <property type="match status" value="1"/>
</dbReference>
<dbReference type="GO" id="GO:0009086">
    <property type="term" value="P:methionine biosynthetic process"/>
    <property type="evidence" value="ECO:0007669"/>
    <property type="project" value="UniProtKB-KW"/>
</dbReference>
<reference evidence="15 17" key="1">
    <citation type="journal article" date="2015" name="Genome Announc.">
        <title>Expanding the biotechnology potential of lactobacilli through comparative genomics of 213 strains and associated genera.</title>
        <authorList>
            <person name="Sun Z."/>
            <person name="Harris H.M."/>
            <person name="McCann A."/>
            <person name="Guo C."/>
            <person name="Argimon S."/>
            <person name="Zhang W."/>
            <person name="Yang X."/>
            <person name="Jeffery I.B."/>
            <person name="Cooney J.C."/>
            <person name="Kagawa T.F."/>
            <person name="Liu W."/>
            <person name="Song Y."/>
            <person name="Salvetti E."/>
            <person name="Wrobel A."/>
            <person name="Rasinkangas P."/>
            <person name="Parkhill J."/>
            <person name="Rea M.C."/>
            <person name="O'Sullivan O."/>
            <person name="Ritari J."/>
            <person name="Douillard F.P."/>
            <person name="Paul Ross R."/>
            <person name="Yang R."/>
            <person name="Briner A.E."/>
            <person name="Felis G.E."/>
            <person name="de Vos W.M."/>
            <person name="Barrangou R."/>
            <person name="Klaenhammer T.R."/>
            <person name="Caufield P.W."/>
            <person name="Cui Y."/>
            <person name="Zhang H."/>
            <person name="O'Toole P.W."/>
        </authorList>
    </citation>
    <scope>NUCLEOTIDE SEQUENCE [LARGE SCALE GENOMIC DNA]</scope>
    <source>
        <strain evidence="15 17">DSM 22301</strain>
    </source>
</reference>
<dbReference type="Pfam" id="PF02882">
    <property type="entry name" value="THF_DHG_CYH_C"/>
    <property type="match status" value="1"/>
</dbReference>
<comment type="function">
    <text evidence="12">Catalyzes the oxidation of 5,10-methylenetetrahydrofolate to 5,10-methenyltetrahydrofolate and then the hydrolysis of 5,10-methenyltetrahydrofolate to 10-formyltetrahydrofolate.</text>
</comment>
<keyword evidence="8 12" id="KW-0560">Oxidoreductase</keyword>
<dbReference type="Gene3D" id="3.40.50.720">
    <property type="entry name" value="NAD(P)-binding Rossmann-like Domain"/>
    <property type="match status" value="1"/>
</dbReference>
<comment type="caution">
    <text evidence="15">The sequence shown here is derived from an EMBL/GenBank/DDBJ whole genome shotgun (WGS) entry which is preliminary data.</text>
</comment>
<dbReference type="FunFam" id="3.40.50.720:FF:000094">
    <property type="entry name" value="Bifunctional protein FolD"/>
    <property type="match status" value="1"/>
</dbReference>
<comment type="similarity">
    <text evidence="12">Belongs to the tetrahydrofolate dehydrogenase/cyclohydrolase family.</text>
</comment>
<comment type="caution">
    <text evidence="12">Lacks conserved residue(s) required for the propagation of feature annotation.</text>
</comment>
<keyword evidence="3 12" id="KW-0554">One-carbon metabolism</keyword>
<dbReference type="GO" id="GO:0004477">
    <property type="term" value="F:methenyltetrahydrofolate cyclohydrolase activity"/>
    <property type="evidence" value="ECO:0007669"/>
    <property type="project" value="UniProtKB-UniRule"/>
</dbReference>
<dbReference type="EC" id="3.5.4.9" evidence="12"/>
<dbReference type="Proteomes" id="UP000182818">
    <property type="component" value="Unassembled WGS sequence"/>
</dbReference>
<organism evidence="15 17">
    <name type="scientific">Pediococcus ethanolidurans</name>
    <dbReference type="NCBI Taxonomy" id="319653"/>
    <lineage>
        <taxon>Bacteria</taxon>
        <taxon>Bacillati</taxon>
        <taxon>Bacillota</taxon>
        <taxon>Bacilli</taxon>
        <taxon>Lactobacillales</taxon>
        <taxon>Lactobacillaceae</taxon>
        <taxon>Pediococcus</taxon>
    </lineage>
</organism>
<feature type="domain" description="Tetrahydrofolate dehydrogenase/cyclohydrolase NAD(P)-binding" evidence="14">
    <location>
        <begin position="140"/>
        <end position="280"/>
    </location>
</feature>
<dbReference type="STRING" id="319653.SAMN04487973_10247"/>
<dbReference type="GO" id="GO:0006164">
    <property type="term" value="P:purine nucleotide biosynthetic process"/>
    <property type="evidence" value="ECO:0007669"/>
    <property type="project" value="UniProtKB-KW"/>
</dbReference>
<sequence>MATIMDGKALAAEIDMRTANRIQRLADQGITPGLVVILVGKDPASQIYVRNKERRAKKLGIHSIVRNLPETISEKELIKIIQEYNEDPTVHAILVQLPLPEQINEFHVTMAISPTKDVDGFNPFNLGKLLINKTDQTPIACTPQGIMSFFKKYQINLDGKKAVMVGRSTIVGKPMAALLTNANATVTIAHSHTHHLSELTREADILIVAIGVAHYIKAEDVKPGAVVIDVGMDRDSNGKLVGDVDFESVEKKASYITPVPKGVGPMTITTLISQTVTMAEWSSEKNG</sequence>
<keyword evidence="7 12" id="KW-0521">NADP</keyword>
<dbReference type="GO" id="GO:0004488">
    <property type="term" value="F:methylenetetrahydrofolate dehydrogenase (NADP+) activity"/>
    <property type="evidence" value="ECO:0007669"/>
    <property type="project" value="UniProtKB-UniRule"/>
</dbReference>
<evidence type="ECO:0000259" key="13">
    <source>
        <dbReference type="Pfam" id="PF00763"/>
    </source>
</evidence>
<dbReference type="PROSITE" id="PS00767">
    <property type="entry name" value="THF_DHG_CYH_2"/>
    <property type="match status" value="1"/>
</dbReference>
<feature type="domain" description="Tetrahydrofolate dehydrogenase/cyclohydrolase catalytic" evidence="13">
    <location>
        <begin position="5"/>
        <end position="119"/>
    </location>
</feature>
<keyword evidence="6 12" id="KW-0378">Hydrolase</keyword>
<dbReference type="GO" id="GO:0005829">
    <property type="term" value="C:cytosol"/>
    <property type="evidence" value="ECO:0007669"/>
    <property type="project" value="TreeGrafter"/>
</dbReference>
<evidence type="ECO:0000259" key="14">
    <source>
        <dbReference type="Pfam" id="PF02882"/>
    </source>
</evidence>
<evidence type="ECO:0000313" key="18">
    <source>
        <dbReference type="Proteomes" id="UP000182818"/>
    </source>
</evidence>
<proteinExistence type="inferred from homology"/>
<dbReference type="EC" id="1.5.1.5" evidence="12"/>
<evidence type="ECO:0000256" key="3">
    <source>
        <dbReference type="ARBA" id="ARBA00022563"/>
    </source>
</evidence>
<dbReference type="AlphaFoldDB" id="A0A0R2K893"/>
<evidence type="ECO:0000313" key="17">
    <source>
        <dbReference type="Proteomes" id="UP000051749"/>
    </source>
</evidence>
<evidence type="ECO:0000313" key="16">
    <source>
        <dbReference type="EMBL" id="SER14337.1"/>
    </source>
</evidence>
<dbReference type="PANTHER" id="PTHR48099:SF5">
    <property type="entry name" value="C-1-TETRAHYDROFOLATE SYNTHASE, CYTOPLASMIC"/>
    <property type="match status" value="1"/>
</dbReference>
<dbReference type="Gene3D" id="3.40.50.10860">
    <property type="entry name" value="Leucine Dehydrogenase, chain A, domain 1"/>
    <property type="match status" value="1"/>
</dbReference>
<comment type="catalytic activity">
    <reaction evidence="12">
        <text>(6R)-5,10-methenyltetrahydrofolate + H2O = (6R)-10-formyltetrahydrofolate + H(+)</text>
        <dbReference type="Rhea" id="RHEA:23700"/>
        <dbReference type="ChEBI" id="CHEBI:15377"/>
        <dbReference type="ChEBI" id="CHEBI:15378"/>
        <dbReference type="ChEBI" id="CHEBI:57455"/>
        <dbReference type="ChEBI" id="CHEBI:195366"/>
        <dbReference type="EC" id="3.5.4.9"/>
    </reaction>
</comment>
<dbReference type="EMBL" id="FOGK01000002">
    <property type="protein sequence ID" value="SER14337.1"/>
    <property type="molecule type" value="Genomic_DNA"/>
</dbReference>
<dbReference type="SUPFAM" id="SSF51735">
    <property type="entry name" value="NAD(P)-binding Rossmann-fold domains"/>
    <property type="match status" value="1"/>
</dbReference>
<dbReference type="InterPro" id="IPR046346">
    <property type="entry name" value="Aminoacid_DH-like_N_sf"/>
</dbReference>
<dbReference type="EMBL" id="JQBY01000010">
    <property type="protein sequence ID" value="KRN82461.1"/>
    <property type="molecule type" value="Genomic_DNA"/>
</dbReference>
<dbReference type="Pfam" id="PF00763">
    <property type="entry name" value="THF_DHG_CYH"/>
    <property type="match status" value="1"/>
</dbReference>
<evidence type="ECO:0000256" key="1">
    <source>
        <dbReference type="ARBA" id="ARBA00004777"/>
    </source>
</evidence>
<dbReference type="NCBIfam" id="NF010783">
    <property type="entry name" value="PRK14186.1"/>
    <property type="match status" value="1"/>
</dbReference>
<evidence type="ECO:0000256" key="8">
    <source>
        <dbReference type="ARBA" id="ARBA00023002"/>
    </source>
</evidence>
<dbReference type="PATRIC" id="fig|319653.3.peg.221"/>
<dbReference type="SUPFAM" id="SSF53223">
    <property type="entry name" value="Aminoacid dehydrogenase-like, N-terminal domain"/>
    <property type="match status" value="1"/>
</dbReference>
<keyword evidence="4 12" id="KW-0028">Amino-acid biosynthesis</keyword>
<evidence type="ECO:0000256" key="9">
    <source>
        <dbReference type="ARBA" id="ARBA00023102"/>
    </source>
</evidence>
<evidence type="ECO:0000313" key="15">
    <source>
        <dbReference type="EMBL" id="KRN82461.1"/>
    </source>
</evidence>
<dbReference type="InterPro" id="IPR036291">
    <property type="entry name" value="NAD(P)-bd_dom_sf"/>
</dbReference>
<evidence type="ECO:0000256" key="2">
    <source>
        <dbReference type="ARBA" id="ARBA00011738"/>
    </source>
</evidence>
<evidence type="ECO:0000256" key="7">
    <source>
        <dbReference type="ARBA" id="ARBA00022857"/>
    </source>
</evidence>
<evidence type="ECO:0000256" key="12">
    <source>
        <dbReference type="HAMAP-Rule" id="MF_01576"/>
    </source>
</evidence>
<keyword evidence="11 12" id="KW-0511">Multifunctional enzyme</keyword>
<keyword evidence="5 12" id="KW-0658">Purine biosynthesis</keyword>
<dbReference type="InterPro" id="IPR020631">
    <property type="entry name" value="THF_DH/CycHdrlase_NAD-bd_dom"/>
</dbReference>
<dbReference type="Proteomes" id="UP000051749">
    <property type="component" value="Unassembled WGS sequence"/>
</dbReference>
<evidence type="ECO:0000256" key="4">
    <source>
        <dbReference type="ARBA" id="ARBA00022605"/>
    </source>
</evidence>
<gene>
    <name evidence="12" type="primary">folD</name>
    <name evidence="15" type="ORF">IV87_GL000216</name>
    <name evidence="16" type="ORF">SAMN04487973_10247</name>
</gene>
<dbReference type="InterPro" id="IPR020867">
    <property type="entry name" value="THF_DH/CycHdrlase_CS"/>
</dbReference>